<name>A0A1H2QEU8_9GAMM</name>
<sequence>MNARFVTILAGSVLALNSLGVSAEALPDDAKLYKSPSCGCCDDYADHLRSKGIDVEVIDTEDMNRIKKDAGLPYGEGACHTTVMGDYVIEGHVPFVAIEKLFDETPDVDGISLAGMPIGTPGMPGPQEEPYEVKRFKDREASAFMTL</sequence>
<dbReference type="STRING" id="574349.SAMN05443545_10167"/>
<keyword evidence="3" id="KW-1185">Reference proteome</keyword>
<evidence type="ECO:0000313" key="2">
    <source>
        <dbReference type="EMBL" id="SDW05696.1"/>
    </source>
</evidence>
<accession>A0A1H2QEU8</accession>
<feature type="chain" id="PRO_5011518741" evidence="1">
    <location>
        <begin position="24"/>
        <end position="147"/>
    </location>
</feature>
<dbReference type="OrthoDB" id="14727at2"/>
<evidence type="ECO:0000256" key="1">
    <source>
        <dbReference type="SAM" id="SignalP"/>
    </source>
</evidence>
<dbReference type="InterPro" id="IPR007332">
    <property type="entry name" value="DUF411"/>
</dbReference>
<feature type="signal peptide" evidence="1">
    <location>
        <begin position="1"/>
        <end position="23"/>
    </location>
</feature>
<evidence type="ECO:0000313" key="3">
    <source>
        <dbReference type="Proteomes" id="UP000198500"/>
    </source>
</evidence>
<dbReference type="EMBL" id="FNNI01000001">
    <property type="protein sequence ID" value="SDW05696.1"/>
    <property type="molecule type" value="Genomic_DNA"/>
</dbReference>
<proteinExistence type="predicted"/>
<reference evidence="2 3" key="1">
    <citation type="submission" date="2016-10" db="EMBL/GenBank/DDBJ databases">
        <authorList>
            <person name="de Groot N.N."/>
        </authorList>
    </citation>
    <scope>NUCLEOTIDE SEQUENCE [LARGE SCALE GENOMIC DNA]</scope>
    <source>
        <strain evidence="2 3">DSM 19219</strain>
    </source>
</reference>
<dbReference type="AlphaFoldDB" id="A0A1H2QEU8"/>
<dbReference type="Proteomes" id="UP000198500">
    <property type="component" value="Unassembled WGS sequence"/>
</dbReference>
<keyword evidence="1" id="KW-0732">Signal</keyword>
<organism evidence="2 3">
    <name type="scientific">Aidingimonas halophila</name>
    <dbReference type="NCBI Taxonomy" id="574349"/>
    <lineage>
        <taxon>Bacteria</taxon>
        <taxon>Pseudomonadati</taxon>
        <taxon>Pseudomonadota</taxon>
        <taxon>Gammaproteobacteria</taxon>
        <taxon>Oceanospirillales</taxon>
        <taxon>Halomonadaceae</taxon>
        <taxon>Aidingimonas</taxon>
    </lineage>
</organism>
<dbReference type="RefSeq" id="WP_092567499.1">
    <property type="nucleotide sequence ID" value="NZ_BMXH01000001.1"/>
</dbReference>
<dbReference type="Pfam" id="PF04214">
    <property type="entry name" value="DUF411"/>
    <property type="match status" value="1"/>
</dbReference>
<gene>
    <name evidence="2" type="ORF">SAMN05443545_10167</name>
</gene>
<protein>
    <submittedName>
        <fullName evidence="2">Uncharacterized conserved protein</fullName>
    </submittedName>
</protein>